<accession>A0ABX9LKE9</accession>
<dbReference type="PANTHER" id="PTHR30231">
    <property type="entry name" value="DNA POLYMERASE III SUBUNIT EPSILON"/>
    <property type="match status" value="1"/>
</dbReference>
<evidence type="ECO:0000313" key="6">
    <source>
        <dbReference type="Proteomes" id="UP000262538"/>
    </source>
</evidence>
<evidence type="ECO:0000256" key="3">
    <source>
        <dbReference type="ARBA" id="ARBA00022839"/>
    </source>
</evidence>
<proteinExistence type="predicted"/>
<gene>
    <name evidence="5" type="ORF">DI270_014660</name>
</gene>
<dbReference type="GO" id="GO:0004527">
    <property type="term" value="F:exonuclease activity"/>
    <property type="evidence" value="ECO:0007669"/>
    <property type="project" value="UniProtKB-KW"/>
</dbReference>
<protein>
    <submittedName>
        <fullName evidence="5">3'-5' exonuclease</fullName>
    </submittedName>
</protein>
<reference evidence="5 6" key="1">
    <citation type="submission" date="2018-08" db="EMBL/GenBank/DDBJ databases">
        <title>Microbispora. triticiradicis sp. nov., a novel actinomycete isolated from the root of wheat (Triticum aestivum L.)).</title>
        <authorList>
            <person name="Han C."/>
        </authorList>
    </citation>
    <scope>NUCLEOTIDE SEQUENCE [LARGE SCALE GENOMIC DNA]</scope>
    <source>
        <strain evidence="5 6">NEAU-HRDPA2-9</strain>
    </source>
</reference>
<dbReference type="EMBL" id="QFZU02000063">
    <property type="protein sequence ID" value="RGA04367.1"/>
    <property type="molecule type" value="Genomic_DNA"/>
</dbReference>
<dbReference type="SMART" id="SM00479">
    <property type="entry name" value="EXOIII"/>
    <property type="match status" value="1"/>
</dbReference>
<dbReference type="Pfam" id="PF00929">
    <property type="entry name" value="RNase_T"/>
    <property type="match status" value="1"/>
</dbReference>
<sequence length="219" mass="23518">MGLAADADFARHTFVVIDFEGLTPAGRSPVPIEVAAVALVPKDGELQETWRFESLIRPPADVPVTAFDTRQTGITAAMLARAAGPEHVMATLDALLDAPPYRLVAHGAGTEATLIAHQAAHCPALAATPLLDTVRLARTIYPELPSHGLDALMRYLRIPVPADRHRAMPDVKVTIQVLRRILAENATAGRWASLLAMDIVAGLPPKRLPAIEGIQDELF</sequence>
<name>A0ABX9LKE9_9ACTN</name>
<feature type="domain" description="Exonuclease" evidence="4">
    <location>
        <begin position="13"/>
        <end position="187"/>
    </location>
</feature>
<evidence type="ECO:0000256" key="1">
    <source>
        <dbReference type="ARBA" id="ARBA00022722"/>
    </source>
</evidence>
<dbReference type="PANTHER" id="PTHR30231:SF4">
    <property type="entry name" value="PROTEIN NEN2"/>
    <property type="match status" value="1"/>
</dbReference>
<dbReference type="InterPro" id="IPR013520">
    <property type="entry name" value="Ribonucl_H"/>
</dbReference>
<keyword evidence="6" id="KW-1185">Reference proteome</keyword>
<dbReference type="Proteomes" id="UP000262538">
    <property type="component" value="Unassembled WGS sequence"/>
</dbReference>
<dbReference type="Gene3D" id="3.30.420.10">
    <property type="entry name" value="Ribonuclease H-like superfamily/Ribonuclease H"/>
    <property type="match status" value="1"/>
</dbReference>
<keyword evidence="3 5" id="KW-0269">Exonuclease</keyword>
<keyword evidence="1" id="KW-0540">Nuclease</keyword>
<dbReference type="InterPro" id="IPR036397">
    <property type="entry name" value="RNaseH_sf"/>
</dbReference>
<dbReference type="CDD" id="cd06127">
    <property type="entry name" value="DEDDh"/>
    <property type="match status" value="1"/>
</dbReference>
<organism evidence="5 6">
    <name type="scientific">Microbispora triticiradicis</name>
    <dbReference type="NCBI Taxonomy" id="2200763"/>
    <lineage>
        <taxon>Bacteria</taxon>
        <taxon>Bacillati</taxon>
        <taxon>Actinomycetota</taxon>
        <taxon>Actinomycetes</taxon>
        <taxon>Streptosporangiales</taxon>
        <taxon>Streptosporangiaceae</taxon>
        <taxon>Microbispora</taxon>
    </lineage>
</organism>
<keyword evidence="2" id="KW-0378">Hydrolase</keyword>
<evidence type="ECO:0000256" key="2">
    <source>
        <dbReference type="ARBA" id="ARBA00022801"/>
    </source>
</evidence>
<dbReference type="SUPFAM" id="SSF53098">
    <property type="entry name" value="Ribonuclease H-like"/>
    <property type="match status" value="1"/>
</dbReference>
<dbReference type="InterPro" id="IPR012337">
    <property type="entry name" value="RNaseH-like_sf"/>
</dbReference>
<comment type="caution">
    <text evidence="5">The sequence shown here is derived from an EMBL/GenBank/DDBJ whole genome shotgun (WGS) entry which is preliminary data.</text>
</comment>
<evidence type="ECO:0000259" key="4">
    <source>
        <dbReference type="SMART" id="SM00479"/>
    </source>
</evidence>
<evidence type="ECO:0000313" key="5">
    <source>
        <dbReference type="EMBL" id="RGA04367.1"/>
    </source>
</evidence>